<name>A0AAD7GJ99_MYCRO</name>
<organism evidence="1 2">
    <name type="scientific">Mycena rosella</name>
    <name type="common">Pink bonnet</name>
    <name type="synonym">Agaricus rosellus</name>
    <dbReference type="NCBI Taxonomy" id="1033263"/>
    <lineage>
        <taxon>Eukaryota</taxon>
        <taxon>Fungi</taxon>
        <taxon>Dikarya</taxon>
        <taxon>Basidiomycota</taxon>
        <taxon>Agaricomycotina</taxon>
        <taxon>Agaricomycetes</taxon>
        <taxon>Agaricomycetidae</taxon>
        <taxon>Agaricales</taxon>
        <taxon>Marasmiineae</taxon>
        <taxon>Mycenaceae</taxon>
        <taxon>Mycena</taxon>
    </lineage>
</organism>
<comment type="caution">
    <text evidence="1">The sequence shown here is derived from an EMBL/GenBank/DDBJ whole genome shotgun (WGS) entry which is preliminary data.</text>
</comment>
<evidence type="ECO:0000313" key="2">
    <source>
        <dbReference type="Proteomes" id="UP001221757"/>
    </source>
</evidence>
<proteinExistence type="predicted"/>
<accession>A0AAD7GJ99</accession>
<dbReference type="EMBL" id="JARKIE010000029">
    <property type="protein sequence ID" value="KAJ7697640.1"/>
    <property type="molecule type" value="Genomic_DNA"/>
</dbReference>
<reference evidence="1" key="1">
    <citation type="submission" date="2023-03" db="EMBL/GenBank/DDBJ databases">
        <title>Massive genome expansion in bonnet fungi (Mycena s.s.) driven by repeated elements and novel gene families across ecological guilds.</title>
        <authorList>
            <consortium name="Lawrence Berkeley National Laboratory"/>
            <person name="Harder C.B."/>
            <person name="Miyauchi S."/>
            <person name="Viragh M."/>
            <person name="Kuo A."/>
            <person name="Thoen E."/>
            <person name="Andreopoulos B."/>
            <person name="Lu D."/>
            <person name="Skrede I."/>
            <person name="Drula E."/>
            <person name="Henrissat B."/>
            <person name="Morin E."/>
            <person name="Kohler A."/>
            <person name="Barry K."/>
            <person name="LaButti K."/>
            <person name="Morin E."/>
            <person name="Salamov A."/>
            <person name="Lipzen A."/>
            <person name="Mereny Z."/>
            <person name="Hegedus B."/>
            <person name="Baldrian P."/>
            <person name="Stursova M."/>
            <person name="Weitz H."/>
            <person name="Taylor A."/>
            <person name="Grigoriev I.V."/>
            <person name="Nagy L.G."/>
            <person name="Martin F."/>
            <person name="Kauserud H."/>
        </authorList>
    </citation>
    <scope>NUCLEOTIDE SEQUENCE</scope>
    <source>
        <strain evidence="1">CBHHK067</strain>
    </source>
</reference>
<dbReference type="AlphaFoldDB" id="A0AAD7GJ99"/>
<dbReference type="Proteomes" id="UP001221757">
    <property type="component" value="Unassembled WGS sequence"/>
</dbReference>
<evidence type="ECO:0000313" key="1">
    <source>
        <dbReference type="EMBL" id="KAJ7697640.1"/>
    </source>
</evidence>
<keyword evidence="2" id="KW-1185">Reference proteome</keyword>
<gene>
    <name evidence="1" type="ORF">B0H17DRAFT_1051679</name>
</gene>
<sequence>MVRPSHKLDLPVELEREIFEIAATTDTGTALRLALVARRVQAWVEPIIYSRVVVAHVPEVGGGQYARAILAPRWHARGQKIARAPQIRVHRFIRTIPFRPASFFARYVKRLHVGNLSEPELVTVLTTCAGISELGWSSSTVTAPVAAALPALTLRRLSVDHSFDFQFPGVPPFAALTHLDLTFHDTPYQLRIPPLEPFAALTHFSAAYRTWQPSPTLCDDVFKARPRLKILLLFSDQMYYDQIAGVRARHADPRVVVMLLPVGDWTARCVHDAWPLAEDLVRERQNRAAAERAADAAFVADS</sequence>
<protein>
    <submittedName>
        <fullName evidence="1">Uncharacterized protein</fullName>
    </submittedName>
</protein>